<feature type="transmembrane region" description="Helical" evidence="9">
    <location>
        <begin position="76"/>
        <end position="94"/>
    </location>
</feature>
<organism evidence="12">
    <name type="scientific">freshwater metagenome</name>
    <dbReference type="NCBI Taxonomy" id="449393"/>
    <lineage>
        <taxon>unclassified sequences</taxon>
        <taxon>metagenomes</taxon>
        <taxon>ecological metagenomes</taxon>
    </lineage>
</organism>
<keyword evidence="8 9" id="KW-0472">Membrane</keyword>
<dbReference type="AlphaFoldDB" id="A0A6J7U452"/>
<dbReference type="SMART" id="SM00382">
    <property type="entry name" value="AAA"/>
    <property type="match status" value="1"/>
</dbReference>
<dbReference type="GO" id="GO:0005524">
    <property type="term" value="F:ATP binding"/>
    <property type="evidence" value="ECO:0007669"/>
    <property type="project" value="UniProtKB-KW"/>
</dbReference>
<dbReference type="InterPro" id="IPR003439">
    <property type="entry name" value="ABC_transporter-like_ATP-bd"/>
</dbReference>
<dbReference type="InterPro" id="IPR011527">
    <property type="entry name" value="ABC1_TM_dom"/>
</dbReference>
<accession>A0A6J7U452</accession>
<proteinExistence type="predicted"/>
<evidence type="ECO:0000313" key="12">
    <source>
        <dbReference type="EMBL" id="CAB5061119.1"/>
    </source>
</evidence>
<evidence type="ECO:0000256" key="5">
    <source>
        <dbReference type="ARBA" id="ARBA00022741"/>
    </source>
</evidence>
<keyword evidence="5" id="KW-0547">Nucleotide-binding</keyword>
<dbReference type="PROSITE" id="PS50929">
    <property type="entry name" value="ABC_TM1F"/>
    <property type="match status" value="1"/>
</dbReference>
<dbReference type="PANTHER" id="PTHR43394:SF1">
    <property type="entry name" value="ATP-BINDING CASSETTE SUB-FAMILY B MEMBER 10, MITOCHONDRIAL"/>
    <property type="match status" value="1"/>
</dbReference>
<dbReference type="EMBL" id="CAFBQV010000032">
    <property type="protein sequence ID" value="CAB5061119.1"/>
    <property type="molecule type" value="Genomic_DNA"/>
</dbReference>
<evidence type="ECO:0000256" key="3">
    <source>
        <dbReference type="ARBA" id="ARBA00022475"/>
    </source>
</evidence>
<evidence type="ECO:0000256" key="7">
    <source>
        <dbReference type="ARBA" id="ARBA00022989"/>
    </source>
</evidence>
<dbReference type="PANTHER" id="PTHR43394">
    <property type="entry name" value="ATP-DEPENDENT PERMEASE MDL1, MITOCHONDRIAL"/>
    <property type="match status" value="1"/>
</dbReference>
<dbReference type="GO" id="GO:0016887">
    <property type="term" value="F:ATP hydrolysis activity"/>
    <property type="evidence" value="ECO:0007669"/>
    <property type="project" value="InterPro"/>
</dbReference>
<dbReference type="InterPro" id="IPR003593">
    <property type="entry name" value="AAA+_ATPase"/>
</dbReference>
<evidence type="ECO:0000259" key="11">
    <source>
        <dbReference type="PROSITE" id="PS50929"/>
    </source>
</evidence>
<feature type="transmembrane region" description="Helical" evidence="9">
    <location>
        <begin position="175"/>
        <end position="191"/>
    </location>
</feature>
<dbReference type="GO" id="GO:0005886">
    <property type="term" value="C:plasma membrane"/>
    <property type="evidence" value="ECO:0007669"/>
    <property type="project" value="UniProtKB-SubCell"/>
</dbReference>
<keyword evidence="7 9" id="KW-1133">Transmembrane helix</keyword>
<dbReference type="PROSITE" id="PS00211">
    <property type="entry name" value="ABC_TRANSPORTER_1"/>
    <property type="match status" value="1"/>
</dbReference>
<dbReference type="InterPro" id="IPR027417">
    <property type="entry name" value="P-loop_NTPase"/>
</dbReference>
<dbReference type="SUPFAM" id="SSF90123">
    <property type="entry name" value="ABC transporter transmembrane region"/>
    <property type="match status" value="1"/>
</dbReference>
<dbReference type="FunFam" id="3.40.50.300:FF:000299">
    <property type="entry name" value="ABC transporter ATP-binding protein/permease"/>
    <property type="match status" value="1"/>
</dbReference>
<dbReference type="Gene3D" id="1.20.1560.10">
    <property type="entry name" value="ABC transporter type 1, transmembrane domain"/>
    <property type="match status" value="1"/>
</dbReference>
<evidence type="ECO:0000256" key="6">
    <source>
        <dbReference type="ARBA" id="ARBA00022840"/>
    </source>
</evidence>
<dbReference type="Gene3D" id="3.40.50.300">
    <property type="entry name" value="P-loop containing nucleotide triphosphate hydrolases"/>
    <property type="match status" value="1"/>
</dbReference>
<name>A0A6J7U452_9ZZZZ</name>
<feature type="transmembrane region" description="Helical" evidence="9">
    <location>
        <begin position="145"/>
        <end position="169"/>
    </location>
</feature>
<feature type="transmembrane region" description="Helical" evidence="9">
    <location>
        <begin position="260"/>
        <end position="278"/>
    </location>
</feature>
<feature type="domain" description="ABC transmembrane type-1" evidence="11">
    <location>
        <begin position="40"/>
        <end position="319"/>
    </location>
</feature>
<dbReference type="InterPro" id="IPR017871">
    <property type="entry name" value="ABC_transporter-like_CS"/>
</dbReference>
<gene>
    <name evidence="12" type="ORF">UFOPK4345_00331</name>
</gene>
<keyword evidence="3" id="KW-1003">Cell membrane</keyword>
<dbReference type="GO" id="GO:0015421">
    <property type="term" value="F:ABC-type oligopeptide transporter activity"/>
    <property type="evidence" value="ECO:0007669"/>
    <property type="project" value="TreeGrafter"/>
</dbReference>
<protein>
    <submittedName>
        <fullName evidence="12">Unannotated protein</fullName>
    </submittedName>
</protein>
<evidence type="ECO:0000256" key="1">
    <source>
        <dbReference type="ARBA" id="ARBA00004651"/>
    </source>
</evidence>
<dbReference type="PROSITE" id="PS50893">
    <property type="entry name" value="ABC_TRANSPORTER_2"/>
    <property type="match status" value="1"/>
</dbReference>
<evidence type="ECO:0000256" key="9">
    <source>
        <dbReference type="SAM" id="Phobius"/>
    </source>
</evidence>
<feature type="domain" description="ABC transporter" evidence="10">
    <location>
        <begin position="357"/>
        <end position="591"/>
    </location>
</feature>
<dbReference type="InterPro" id="IPR036640">
    <property type="entry name" value="ABC1_TM_sf"/>
</dbReference>
<evidence type="ECO:0000256" key="4">
    <source>
        <dbReference type="ARBA" id="ARBA00022692"/>
    </source>
</evidence>
<evidence type="ECO:0000256" key="8">
    <source>
        <dbReference type="ARBA" id="ARBA00023136"/>
    </source>
</evidence>
<comment type="subcellular location">
    <subcellularLocation>
        <location evidence="1">Cell membrane</location>
        <topology evidence="1">Multi-pass membrane protein</topology>
    </subcellularLocation>
</comment>
<dbReference type="Pfam" id="PF00664">
    <property type="entry name" value="ABC_membrane"/>
    <property type="match status" value="1"/>
</dbReference>
<evidence type="ECO:0000259" key="10">
    <source>
        <dbReference type="PROSITE" id="PS50893"/>
    </source>
</evidence>
<reference evidence="12" key="1">
    <citation type="submission" date="2020-05" db="EMBL/GenBank/DDBJ databases">
        <authorList>
            <person name="Chiriac C."/>
            <person name="Salcher M."/>
            <person name="Ghai R."/>
            <person name="Kavagutti S V."/>
        </authorList>
    </citation>
    <scope>NUCLEOTIDE SEQUENCE</scope>
</reference>
<dbReference type="SUPFAM" id="SSF52540">
    <property type="entry name" value="P-loop containing nucleoside triphosphate hydrolases"/>
    <property type="match status" value="1"/>
</dbReference>
<dbReference type="CDD" id="cd18543">
    <property type="entry name" value="ABC_6TM_Rv0194_D1_like"/>
    <property type="match status" value="1"/>
</dbReference>
<sequence>MSVSETDSEVSARLELEQTQRSEGWKLLRGLLRDQRRNLVIGGVIGITWASFKVAIPQVTKLAINNGIEKDGPLLGWAVTIACLGVVTGVLSGLRRYVAFRESRWAETLLREKLFSHVLGLNIGYHDKAQTGQLMSRASSDLMQIQAFIVMIPITLSNVIQIFAVATILFITDPVLAIVAMLPLPFVNISARRFSNRIHPISVAVQAEQAQLANVVEESVSGVRVVKGFGAEQVQFKKLEKEANDIFGEAMKAAKIRSNFLPAIDVLPALGAVGVLGVGGHRVLSGQLSIGDLVAFNVYLTLLVWPLRNIGMIVALGQRAAAALVRIHEVLSTTSEITDPQVAKTLPSTKNSQQGAVKFDHVQFGYDPMQPVLTNFNLEIMAGESIAIVGATGSGKSTVARLLLRFYDTNNGHIFLDGVDIRKLKLRELRQQIGVVFEDTVLFNDSVKSNIAFAKPDAVQADLERAAKLAGAHDFILRLPNGYDTLIGERGFSLSGGQRQRIAIARAIISDPRVLILDDATSAVDPSKEGEIRDAMRTVMSGRTTIVIAHRPGTIALAERVVFIDNSTIAAIGKHDELVATNDRYREVLANMEQFKDAINIQVVK</sequence>
<dbReference type="Pfam" id="PF00005">
    <property type="entry name" value="ABC_tran"/>
    <property type="match status" value="1"/>
</dbReference>
<keyword evidence="4 9" id="KW-0812">Transmembrane</keyword>
<feature type="transmembrane region" description="Helical" evidence="9">
    <location>
        <begin position="39"/>
        <end position="56"/>
    </location>
</feature>
<keyword evidence="6" id="KW-0067">ATP-binding</keyword>
<evidence type="ECO:0000256" key="2">
    <source>
        <dbReference type="ARBA" id="ARBA00022448"/>
    </source>
</evidence>
<keyword evidence="2" id="KW-0813">Transport</keyword>
<dbReference type="InterPro" id="IPR039421">
    <property type="entry name" value="Type_1_exporter"/>
</dbReference>